<dbReference type="OMA" id="DITTHWI"/>
<evidence type="ECO:0000313" key="11">
    <source>
        <dbReference type="Proteomes" id="UP000242180"/>
    </source>
</evidence>
<evidence type="ECO:0000313" key="10">
    <source>
        <dbReference type="EMBL" id="ORY94666.1"/>
    </source>
</evidence>
<evidence type="ECO:0000256" key="4">
    <source>
        <dbReference type="ARBA" id="ARBA00022776"/>
    </source>
</evidence>
<dbReference type="GO" id="GO:0045842">
    <property type="term" value="P:positive regulation of mitotic metaphase/anaphase transition"/>
    <property type="evidence" value="ECO:0007669"/>
    <property type="project" value="TreeGrafter"/>
</dbReference>
<dbReference type="Proteomes" id="UP000242180">
    <property type="component" value="Unassembled WGS sequence"/>
</dbReference>
<evidence type="ECO:0000256" key="8">
    <source>
        <dbReference type="ARBA" id="ARBA00045696"/>
    </source>
</evidence>
<keyword evidence="6" id="KW-0131">Cell cycle</keyword>
<organism evidence="10 11">
    <name type="scientific">Syncephalastrum racemosum</name>
    <name type="common">Filamentous fungus</name>
    <dbReference type="NCBI Taxonomy" id="13706"/>
    <lineage>
        <taxon>Eukaryota</taxon>
        <taxon>Fungi</taxon>
        <taxon>Fungi incertae sedis</taxon>
        <taxon>Mucoromycota</taxon>
        <taxon>Mucoromycotina</taxon>
        <taxon>Mucoromycetes</taxon>
        <taxon>Mucorales</taxon>
        <taxon>Syncephalastraceae</taxon>
        <taxon>Syncephalastrum</taxon>
    </lineage>
</organism>
<comment type="caution">
    <text evidence="10">The sequence shown here is derived from an EMBL/GenBank/DDBJ whole genome shotgun (WGS) entry which is preliminary data.</text>
</comment>
<dbReference type="AlphaFoldDB" id="A0A1X2H7X8"/>
<evidence type="ECO:0000256" key="6">
    <source>
        <dbReference type="ARBA" id="ARBA00023306"/>
    </source>
</evidence>
<dbReference type="UniPathway" id="UPA00143"/>
<dbReference type="Gene3D" id="1.25.40.10">
    <property type="entry name" value="Tetratricopeptide repeat domain"/>
    <property type="match status" value="1"/>
</dbReference>
<reference evidence="10 11" key="1">
    <citation type="submission" date="2016-07" db="EMBL/GenBank/DDBJ databases">
        <title>Pervasive Adenine N6-methylation of Active Genes in Fungi.</title>
        <authorList>
            <consortium name="DOE Joint Genome Institute"/>
            <person name="Mondo S.J."/>
            <person name="Dannebaum R.O."/>
            <person name="Kuo R.C."/>
            <person name="Labutti K."/>
            <person name="Haridas S."/>
            <person name="Kuo A."/>
            <person name="Salamov A."/>
            <person name="Ahrendt S.R."/>
            <person name="Lipzen A."/>
            <person name="Sullivan W."/>
            <person name="Andreopoulos W.B."/>
            <person name="Clum A."/>
            <person name="Lindquist E."/>
            <person name="Daum C."/>
            <person name="Ramamoorthy G.K."/>
            <person name="Gryganskyi A."/>
            <person name="Culley D."/>
            <person name="Magnuson J.K."/>
            <person name="James T.Y."/>
            <person name="O'Malley M.A."/>
            <person name="Stajich J.E."/>
            <person name="Spatafora J.W."/>
            <person name="Visel A."/>
            <person name="Grigoriev I.V."/>
        </authorList>
    </citation>
    <scope>NUCLEOTIDE SEQUENCE [LARGE SCALE GENOMIC DNA]</scope>
    <source>
        <strain evidence="10 11">NRRL 2496</strain>
    </source>
</reference>
<dbReference type="STRING" id="13706.A0A1X2H7X8"/>
<evidence type="ECO:0000256" key="7">
    <source>
        <dbReference type="ARBA" id="ARBA00031069"/>
    </source>
</evidence>
<dbReference type="InterPro" id="IPR037679">
    <property type="entry name" value="Apc5"/>
</dbReference>
<proteinExistence type="inferred from homology"/>
<evidence type="ECO:0000256" key="5">
    <source>
        <dbReference type="ARBA" id="ARBA00022786"/>
    </source>
</evidence>
<dbReference type="InterPro" id="IPR011990">
    <property type="entry name" value="TPR-like_helical_dom_sf"/>
</dbReference>
<keyword evidence="11" id="KW-1185">Reference proteome</keyword>
<gene>
    <name evidence="10" type="ORF">BCR43DRAFT_494400</name>
</gene>
<keyword evidence="4" id="KW-0498">Mitosis</keyword>
<keyword evidence="5" id="KW-0833">Ubl conjugation pathway</keyword>
<dbReference type="PANTHER" id="PTHR12830">
    <property type="entry name" value="ANAPHASE-PROMOTING COMPLEX SUBUNIT 5"/>
    <property type="match status" value="1"/>
</dbReference>
<evidence type="ECO:0000259" key="9">
    <source>
        <dbReference type="Pfam" id="PF12862"/>
    </source>
</evidence>
<accession>A0A1X2H7X8</accession>
<dbReference type="InParanoid" id="A0A1X2H7X8"/>
<dbReference type="InterPro" id="IPR026000">
    <property type="entry name" value="Apc5_dom"/>
</dbReference>
<comment type="function">
    <text evidence="8">Component of the anaphase promoting complex/cyclosome (APC/C), a cell cycle-regulated E3 ubiquitin ligase that controls progression through mitosis and the G1 phase of the cell cycle. The APC/C complex acts by mediating ubiquitination and subsequent degradation of target proteins: it mainly mediates the formation of 'Lys-11'-linked polyubiquitin chains and, to a lower extent, the formation of 'Lys-48'- and 'Lys-63'-linked polyubiquitin chains. The APC/C complex catalyzes assembly of branched 'Lys-11'-/'Lys-48'-linked branched ubiquitin chains on target proteins.</text>
</comment>
<dbReference type="Pfam" id="PF12862">
    <property type="entry name" value="ANAPC5"/>
    <property type="match status" value="1"/>
</dbReference>
<evidence type="ECO:0000256" key="2">
    <source>
        <dbReference type="ARBA" id="ARBA00016066"/>
    </source>
</evidence>
<protein>
    <recommendedName>
        <fullName evidence="2">Anaphase-promoting complex subunit 5</fullName>
    </recommendedName>
    <alternativeName>
        <fullName evidence="7">Cyclosome subunit 5</fullName>
    </alternativeName>
</protein>
<dbReference type="GO" id="GO:0005680">
    <property type="term" value="C:anaphase-promoting complex"/>
    <property type="evidence" value="ECO:0007669"/>
    <property type="project" value="InterPro"/>
</dbReference>
<feature type="domain" description="Anaphase-promoting complex subunit 5" evidence="9">
    <location>
        <begin position="228"/>
        <end position="315"/>
    </location>
</feature>
<dbReference type="FunCoup" id="A0A1X2H7X8">
    <property type="interactions" value="228"/>
</dbReference>
<dbReference type="EMBL" id="MCGN01000007">
    <property type="protein sequence ID" value="ORY94666.1"/>
    <property type="molecule type" value="Genomic_DNA"/>
</dbReference>
<name>A0A1X2H7X8_SYNRA</name>
<dbReference type="SUPFAM" id="SSF48452">
    <property type="entry name" value="TPR-like"/>
    <property type="match status" value="2"/>
</dbReference>
<evidence type="ECO:0000256" key="3">
    <source>
        <dbReference type="ARBA" id="ARBA00022618"/>
    </source>
</evidence>
<sequence length="692" mass="78584">MLSCQRRIVRVPYLTPFKIVLLLLIHNYAHYKLINENNPAIIRFVLDNIKNDDAQNEPPLQAIFELIDSENNIIQQQVRALDSPDALFSFIEGLNSILDDGDRLLEEANDSEQIIMNKTSIFGTFIRKCRIEFFKLTVSQQVELYKIFHAYASGHSGHAGLVSTTAPMDITPAGTDIEGWVSENHISAFLDSQAQTVSRSGSSDIAPHLLHEYLNFLENHAMCPGQAHQVRFLNYLRTNEYEAAVNSLHEFFDSCNLYQETSIQHYALLNLGILEAKFGHVRAATAALKESRNRAREVQDNECLAQVSSWLRFIDRARSDDPDIFRQTLVHHPEIQESSNMIYLECLEKLAQARDMMQRGYSTTHIFDLIATSSIKSSVHNVDYILRAQHLLQAHVWKRYGRNELFSLYVDLALDVERGTVDDLEKAYILAAELHTSEGEYQQAIQVLMRFSERYPSESDVCVSWRQIMNTLTQKLDSRTPALESQTMIPTNTMQPLDEKTGMLRQFAEQLYRKHHINDSIFILKEQGNKLTGLRDKAHMTEILLSLAEISLGHGYYDDAVQCCEAASGYSTETGDMKGCLKTIITLCAVKLARENASEVKQAIALLDQAIPQAYSSGSLELQSELFFVYSKALYQAGDEGCMQYLDKAESGFRRLGIDMKHKQALLLKALILRKRGHVRESVKVLKQMEGA</sequence>
<dbReference type="GO" id="GO:0031145">
    <property type="term" value="P:anaphase-promoting complex-dependent catabolic process"/>
    <property type="evidence" value="ECO:0007669"/>
    <property type="project" value="TreeGrafter"/>
</dbReference>
<dbReference type="GO" id="GO:0051301">
    <property type="term" value="P:cell division"/>
    <property type="evidence" value="ECO:0007669"/>
    <property type="project" value="UniProtKB-KW"/>
</dbReference>
<dbReference type="PANTHER" id="PTHR12830:SF9">
    <property type="entry name" value="ANAPHASE-PROMOTING COMPLEX SUBUNIT 5"/>
    <property type="match status" value="1"/>
</dbReference>
<dbReference type="OrthoDB" id="2504561at2759"/>
<comment type="similarity">
    <text evidence="1">Belongs to the APC5 family.</text>
</comment>
<dbReference type="GO" id="GO:0070979">
    <property type="term" value="P:protein K11-linked ubiquitination"/>
    <property type="evidence" value="ECO:0007669"/>
    <property type="project" value="TreeGrafter"/>
</dbReference>
<evidence type="ECO:0000256" key="1">
    <source>
        <dbReference type="ARBA" id="ARBA00007450"/>
    </source>
</evidence>
<keyword evidence="3" id="KW-0132">Cell division</keyword>